<reference evidence="1 2" key="1">
    <citation type="journal article" date="2015" name="Nat. Commun.">
        <title>Lucilia cuprina genome unlocks parasitic fly biology to underpin future interventions.</title>
        <authorList>
            <person name="Anstead C.A."/>
            <person name="Korhonen P.K."/>
            <person name="Young N.D."/>
            <person name="Hall R.S."/>
            <person name="Jex A.R."/>
            <person name="Murali S.C."/>
            <person name="Hughes D.S."/>
            <person name="Lee S.F."/>
            <person name="Perry T."/>
            <person name="Stroehlein A.J."/>
            <person name="Ansell B.R."/>
            <person name="Breugelmans B."/>
            <person name="Hofmann A."/>
            <person name="Qu J."/>
            <person name="Dugan S."/>
            <person name="Lee S.L."/>
            <person name="Chao H."/>
            <person name="Dinh H."/>
            <person name="Han Y."/>
            <person name="Doddapaneni H.V."/>
            <person name="Worley K.C."/>
            <person name="Muzny D.M."/>
            <person name="Ioannidis P."/>
            <person name="Waterhouse R.M."/>
            <person name="Zdobnov E.M."/>
            <person name="James P.J."/>
            <person name="Bagnall N.H."/>
            <person name="Kotze A.C."/>
            <person name="Gibbs R.A."/>
            <person name="Richards S."/>
            <person name="Batterham P."/>
            <person name="Gasser R.B."/>
        </authorList>
    </citation>
    <scope>NUCLEOTIDE SEQUENCE [LARGE SCALE GENOMIC DNA]</scope>
    <source>
        <strain evidence="1 2">LS</strain>
        <tissue evidence="1">Full body</tissue>
    </source>
</reference>
<accession>A0A0L0CJG6</accession>
<name>A0A0L0CJG6_LUCCU</name>
<dbReference type="AlphaFoldDB" id="A0A0L0CJG6"/>
<evidence type="ECO:0000313" key="1">
    <source>
        <dbReference type="EMBL" id="KNC32381.1"/>
    </source>
</evidence>
<organism evidence="1 2">
    <name type="scientific">Lucilia cuprina</name>
    <name type="common">Green bottle fly</name>
    <name type="synonym">Australian sheep blowfly</name>
    <dbReference type="NCBI Taxonomy" id="7375"/>
    <lineage>
        <taxon>Eukaryota</taxon>
        <taxon>Metazoa</taxon>
        <taxon>Ecdysozoa</taxon>
        <taxon>Arthropoda</taxon>
        <taxon>Hexapoda</taxon>
        <taxon>Insecta</taxon>
        <taxon>Pterygota</taxon>
        <taxon>Neoptera</taxon>
        <taxon>Endopterygota</taxon>
        <taxon>Diptera</taxon>
        <taxon>Brachycera</taxon>
        <taxon>Muscomorpha</taxon>
        <taxon>Oestroidea</taxon>
        <taxon>Calliphoridae</taxon>
        <taxon>Luciliinae</taxon>
        <taxon>Lucilia</taxon>
    </lineage>
</organism>
<dbReference type="Proteomes" id="UP000037069">
    <property type="component" value="Unassembled WGS sequence"/>
</dbReference>
<evidence type="ECO:0000313" key="2">
    <source>
        <dbReference type="Proteomes" id="UP000037069"/>
    </source>
</evidence>
<dbReference type="EMBL" id="JRES01000310">
    <property type="protein sequence ID" value="KNC32381.1"/>
    <property type="molecule type" value="Genomic_DNA"/>
</dbReference>
<keyword evidence="2" id="KW-1185">Reference proteome</keyword>
<proteinExistence type="predicted"/>
<gene>
    <name evidence="1" type="ORF">FF38_04999</name>
</gene>
<sequence length="253" mass="27818">MFECVISIYNSPKSLYFKIPKLVSIEPTTADLSVFLGRAACISAHTLAAKTESWKFKVAMAKKISAHCFKSNGSEELLILKANERNNGVLRRLRAARVLITFTICGKLMLAINLAASSSPATPNTVLRSSVLKPEIRFGPLPLPLPLPFLTVRPNMRQTFKKRESFSNSFNFTRSIVLHSAKIETILRACLRVKGVLPSATDKRPFIVLALVMRSSTLLLAVAAALLDVPDAESSFRFSKAAATKESIKVLKI</sequence>
<protein>
    <submittedName>
        <fullName evidence="1">Uncharacterized protein</fullName>
    </submittedName>
</protein>
<comment type="caution">
    <text evidence="1">The sequence shown here is derived from an EMBL/GenBank/DDBJ whole genome shotgun (WGS) entry which is preliminary data.</text>
</comment>